<reference evidence="4" key="2">
    <citation type="journal article" date="2017" name="Nat. Plants">
        <title>The Aegilops tauschii genome reveals multiple impacts of transposons.</title>
        <authorList>
            <person name="Zhao G."/>
            <person name="Zou C."/>
            <person name="Li K."/>
            <person name="Wang K."/>
            <person name="Li T."/>
            <person name="Gao L."/>
            <person name="Zhang X."/>
            <person name="Wang H."/>
            <person name="Yang Z."/>
            <person name="Liu X."/>
            <person name="Jiang W."/>
            <person name="Mao L."/>
            <person name="Kong X."/>
            <person name="Jiao Y."/>
            <person name="Jia J."/>
        </authorList>
    </citation>
    <scope>NUCLEOTIDE SEQUENCE [LARGE SCALE GENOMIC DNA]</scope>
    <source>
        <strain evidence="4">cv. AL8/78</strain>
    </source>
</reference>
<reference evidence="3" key="5">
    <citation type="journal article" date="2021" name="G3 (Bethesda)">
        <title>Aegilops tauschii genome assembly Aet v5.0 features greater sequence contiguity and improved annotation.</title>
        <authorList>
            <person name="Wang L."/>
            <person name="Zhu T."/>
            <person name="Rodriguez J.C."/>
            <person name="Deal K.R."/>
            <person name="Dubcovsky J."/>
            <person name="McGuire P.E."/>
            <person name="Lux T."/>
            <person name="Spannagl M."/>
            <person name="Mayer K.F.X."/>
            <person name="Baldrich P."/>
            <person name="Meyers B.C."/>
            <person name="Huo N."/>
            <person name="Gu Y.Q."/>
            <person name="Zhou H."/>
            <person name="Devos K.M."/>
            <person name="Bennetzen J.L."/>
            <person name="Unver T."/>
            <person name="Budak H."/>
            <person name="Gulick P.J."/>
            <person name="Galiba G."/>
            <person name="Kalapos B."/>
            <person name="Nelson D.R."/>
            <person name="Li P."/>
            <person name="You F.M."/>
            <person name="Luo M.C."/>
            <person name="Dvorak J."/>
        </authorList>
    </citation>
    <scope>NUCLEOTIDE SEQUENCE [LARGE SCALE GENOMIC DNA]</scope>
    <source>
        <strain evidence="3">cv. AL8/78</strain>
    </source>
</reference>
<dbReference type="EnsemblPlants" id="AET4Gv20596900.10">
    <property type="protein sequence ID" value="AET4Gv20596900.10"/>
    <property type="gene ID" value="AET4Gv20596900"/>
</dbReference>
<evidence type="ECO:0000313" key="3">
    <source>
        <dbReference type="EnsemblPlants" id="AET4Gv20596900.1"/>
    </source>
</evidence>
<keyword evidence="1" id="KW-0653">Protein transport</keyword>
<reference evidence="4" key="1">
    <citation type="journal article" date="2014" name="Science">
        <title>Ancient hybridizations among the ancestral genomes of bread wheat.</title>
        <authorList>
            <consortium name="International Wheat Genome Sequencing Consortium,"/>
            <person name="Marcussen T."/>
            <person name="Sandve S.R."/>
            <person name="Heier L."/>
            <person name="Spannagl M."/>
            <person name="Pfeifer M."/>
            <person name="Jakobsen K.S."/>
            <person name="Wulff B.B."/>
            <person name="Steuernagel B."/>
            <person name="Mayer K.F."/>
            <person name="Olsen O.A."/>
        </authorList>
    </citation>
    <scope>NUCLEOTIDE SEQUENCE [LARGE SCALE GENOMIC DNA]</scope>
    <source>
        <strain evidence="4">cv. AL8/78</strain>
    </source>
</reference>
<dbReference type="Pfam" id="PF06419">
    <property type="entry name" value="COG6_N"/>
    <property type="match status" value="1"/>
</dbReference>
<dbReference type="GO" id="GO:0017119">
    <property type="term" value="C:Golgi transport complex"/>
    <property type="evidence" value="ECO:0007669"/>
    <property type="project" value="UniProtKB-UniRule"/>
</dbReference>
<keyword evidence="1" id="KW-0333">Golgi apparatus</keyword>
<feature type="domain" description="Conserved oligomeric complex COG6 N-terminal" evidence="2">
    <location>
        <begin position="82"/>
        <end position="162"/>
    </location>
</feature>
<reference evidence="3" key="3">
    <citation type="journal article" date="2017" name="Nature">
        <title>Genome sequence of the progenitor of the wheat D genome Aegilops tauschii.</title>
        <authorList>
            <person name="Luo M.C."/>
            <person name="Gu Y.Q."/>
            <person name="Puiu D."/>
            <person name="Wang H."/>
            <person name="Twardziok S.O."/>
            <person name="Deal K.R."/>
            <person name="Huo N."/>
            <person name="Zhu T."/>
            <person name="Wang L."/>
            <person name="Wang Y."/>
            <person name="McGuire P.E."/>
            <person name="Liu S."/>
            <person name="Long H."/>
            <person name="Ramasamy R.K."/>
            <person name="Rodriguez J.C."/>
            <person name="Van S.L."/>
            <person name="Yuan L."/>
            <person name="Wang Z."/>
            <person name="Xia Z."/>
            <person name="Xiao L."/>
            <person name="Anderson O.D."/>
            <person name="Ouyang S."/>
            <person name="Liang Y."/>
            <person name="Zimin A.V."/>
            <person name="Pertea G."/>
            <person name="Qi P."/>
            <person name="Bennetzen J.L."/>
            <person name="Dai X."/>
            <person name="Dawson M.W."/>
            <person name="Muller H.G."/>
            <person name="Kugler K."/>
            <person name="Rivarola-Duarte L."/>
            <person name="Spannagl M."/>
            <person name="Mayer K.F.X."/>
            <person name="Lu F.H."/>
            <person name="Bevan M.W."/>
            <person name="Leroy P."/>
            <person name="Li P."/>
            <person name="You F.M."/>
            <person name="Sun Q."/>
            <person name="Liu Z."/>
            <person name="Lyons E."/>
            <person name="Wicker T."/>
            <person name="Salzberg S.L."/>
            <person name="Devos K.M."/>
            <person name="Dvorak J."/>
        </authorList>
    </citation>
    <scope>NUCLEOTIDE SEQUENCE [LARGE SCALE GENOMIC DNA]</scope>
    <source>
        <strain evidence="3">cv. AL8/78</strain>
    </source>
</reference>
<reference evidence="3" key="4">
    <citation type="submission" date="2019-03" db="UniProtKB">
        <authorList>
            <consortium name="EnsemblPlants"/>
        </authorList>
    </citation>
    <scope>IDENTIFICATION</scope>
</reference>
<evidence type="ECO:0000259" key="2">
    <source>
        <dbReference type="Pfam" id="PF06419"/>
    </source>
</evidence>
<keyword evidence="4" id="KW-1185">Reference proteome</keyword>
<name>A0A453IKH2_AEGTS</name>
<comment type="function">
    <text evidence="1">Required for normal Golgi function.</text>
</comment>
<accession>A0A453IKH2</accession>
<keyword evidence="1" id="KW-0813">Transport</keyword>
<dbReference type="PANTHER" id="PTHR21506">
    <property type="entry name" value="COMPONENT OF OLIGOMERIC GOLGI COMPLEX 6"/>
    <property type="match status" value="1"/>
</dbReference>
<dbReference type="GO" id="GO:0000139">
    <property type="term" value="C:Golgi membrane"/>
    <property type="evidence" value="ECO:0007669"/>
    <property type="project" value="UniProtKB-SubCell"/>
</dbReference>
<comment type="subunit">
    <text evidence="1">Component of the conserved oligomeric Golgi complex.</text>
</comment>
<organism evidence="3 4">
    <name type="scientific">Aegilops tauschii subsp. strangulata</name>
    <name type="common">Goatgrass</name>
    <dbReference type="NCBI Taxonomy" id="200361"/>
    <lineage>
        <taxon>Eukaryota</taxon>
        <taxon>Viridiplantae</taxon>
        <taxon>Streptophyta</taxon>
        <taxon>Embryophyta</taxon>
        <taxon>Tracheophyta</taxon>
        <taxon>Spermatophyta</taxon>
        <taxon>Magnoliopsida</taxon>
        <taxon>Liliopsida</taxon>
        <taxon>Poales</taxon>
        <taxon>Poaceae</taxon>
        <taxon>BOP clade</taxon>
        <taxon>Pooideae</taxon>
        <taxon>Triticodae</taxon>
        <taxon>Triticeae</taxon>
        <taxon>Triticinae</taxon>
        <taxon>Aegilops</taxon>
    </lineage>
</organism>
<dbReference type="EnsemblPlants" id="AET4Gv20596900.1">
    <property type="protein sequence ID" value="AET4Gv20596900.1"/>
    <property type="gene ID" value="AET4Gv20596900"/>
</dbReference>
<protein>
    <recommendedName>
        <fullName evidence="1">Conserved oligomeric Golgi complex subunit 6</fullName>
        <shortName evidence="1">COG complex subunit 6</shortName>
    </recommendedName>
    <alternativeName>
        <fullName evidence="1">Component of oligomeric Golgi complex 6</fullName>
    </alternativeName>
</protein>
<keyword evidence="1" id="KW-0472">Membrane</keyword>
<dbReference type="PANTHER" id="PTHR21506:SF0">
    <property type="entry name" value="CONSERVED OLIGOMERIC GOLGI COMPLEX SUBUNIT 6"/>
    <property type="match status" value="1"/>
</dbReference>
<dbReference type="Gramene" id="AET4Gv20596900.1">
    <property type="protein sequence ID" value="AET4Gv20596900.1"/>
    <property type="gene ID" value="AET4Gv20596900"/>
</dbReference>
<evidence type="ECO:0000256" key="1">
    <source>
        <dbReference type="RuleBase" id="RU365075"/>
    </source>
</evidence>
<dbReference type="GO" id="GO:0006891">
    <property type="term" value="P:intra-Golgi vesicle-mediated transport"/>
    <property type="evidence" value="ECO:0007669"/>
    <property type="project" value="UniProtKB-UniRule"/>
</dbReference>
<dbReference type="Proteomes" id="UP000015105">
    <property type="component" value="Chromosome 4D"/>
</dbReference>
<comment type="subcellular location">
    <subcellularLocation>
        <location evidence="1">Golgi apparatus membrane</location>
        <topology evidence="1">Peripheral membrane protein</topology>
    </subcellularLocation>
</comment>
<proteinExistence type="inferred from homology"/>
<evidence type="ECO:0000313" key="4">
    <source>
        <dbReference type="Proteomes" id="UP000015105"/>
    </source>
</evidence>
<comment type="similarity">
    <text evidence="1">Belongs to the COG6 family.</text>
</comment>
<dbReference type="AlphaFoldDB" id="A0A453IKH2"/>
<dbReference type="Gramene" id="AET4Gv20596900.10">
    <property type="protein sequence ID" value="AET4Gv20596900.10"/>
    <property type="gene ID" value="AET4Gv20596900"/>
</dbReference>
<dbReference type="InterPro" id="IPR048368">
    <property type="entry name" value="COG6_N"/>
</dbReference>
<sequence length="162" mass="17865">LTSPRSQTAITKLLSRREGRAEGKITCELRSRTRWRCAKRRGAAGKRGRMAAALAPGVSRKLKKVLETRTDSPDLLASLGALSTFYEHNTPQARRNLKSSVEQRALAINRHFLDASLPAQKALVRVEGEVHALDDSWKKIEEALSSCSASTGDIISTTERLQ</sequence>
<dbReference type="InterPro" id="IPR010490">
    <property type="entry name" value="COG6"/>
</dbReference>
<dbReference type="GO" id="GO:0015031">
    <property type="term" value="P:protein transport"/>
    <property type="evidence" value="ECO:0007669"/>
    <property type="project" value="UniProtKB-KW"/>
</dbReference>